<dbReference type="PANTHER" id="PTHR37440:SF2">
    <property type="entry name" value="CDT1-LIKE PROTEIN A, CHLOROPLASTIC"/>
    <property type="match status" value="1"/>
</dbReference>
<sequence>MKIQYLAEIISEFSGFHHTPSFKASRSTGDFAYSSTKNSRRASTDSNHSIHIPIGVMFKSLLFLVLAFFVCFGEMALPKNMIGGPTPFPTDNFAGPIPTESLLESKFQEGSPLPTDNFE</sequence>
<keyword evidence="1" id="KW-0472">Membrane</keyword>
<dbReference type="eggNOG" id="ENOG502THZK">
    <property type="taxonomic scope" value="Eukaryota"/>
</dbReference>
<reference evidence="3" key="1">
    <citation type="submission" date="2016-11" db="UniProtKB">
        <authorList>
            <consortium name="WormBaseParasite"/>
        </authorList>
    </citation>
    <scope>IDENTIFICATION</scope>
</reference>
<protein>
    <submittedName>
        <fullName evidence="3">Encoded peptide</fullName>
    </submittedName>
</protein>
<evidence type="ECO:0000313" key="3">
    <source>
        <dbReference type="WBParaSite" id="Csp11.Scaffold612.g5933.t1"/>
    </source>
</evidence>
<dbReference type="WBParaSite" id="Csp11.Scaffold612.g5933.t1">
    <property type="protein sequence ID" value="Csp11.Scaffold612.g5933.t1"/>
    <property type="gene ID" value="Csp11.Scaffold612.g5933"/>
</dbReference>
<evidence type="ECO:0000256" key="1">
    <source>
        <dbReference type="SAM" id="Phobius"/>
    </source>
</evidence>
<accession>A0A1I7THB7</accession>
<keyword evidence="1" id="KW-0812">Transmembrane</keyword>
<evidence type="ECO:0000313" key="2">
    <source>
        <dbReference type="Proteomes" id="UP000095282"/>
    </source>
</evidence>
<dbReference type="Proteomes" id="UP000095282">
    <property type="component" value="Unplaced"/>
</dbReference>
<name>A0A1I7THB7_9PELO</name>
<dbReference type="PANTHER" id="PTHR37440">
    <property type="entry name" value="PROTEIN CBG17852-RELATED"/>
    <property type="match status" value="1"/>
</dbReference>
<dbReference type="AlphaFoldDB" id="A0A1I7THB7"/>
<organism evidence="2 3">
    <name type="scientific">Caenorhabditis tropicalis</name>
    <dbReference type="NCBI Taxonomy" id="1561998"/>
    <lineage>
        <taxon>Eukaryota</taxon>
        <taxon>Metazoa</taxon>
        <taxon>Ecdysozoa</taxon>
        <taxon>Nematoda</taxon>
        <taxon>Chromadorea</taxon>
        <taxon>Rhabditida</taxon>
        <taxon>Rhabditina</taxon>
        <taxon>Rhabditomorpha</taxon>
        <taxon>Rhabditoidea</taxon>
        <taxon>Rhabditidae</taxon>
        <taxon>Peloderinae</taxon>
        <taxon>Caenorhabditis</taxon>
    </lineage>
</organism>
<feature type="transmembrane region" description="Helical" evidence="1">
    <location>
        <begin position="50"/>
        <end position="72"/>
    </location>
</feature>
<proteinExistence type="predicted"/>
<keyword evidence="2" id="KW-1185">Reference proteome</keyword>
<keyword evidence="1" id="KW-1133">Transmembrane helix</keyword>